<evidence type="ECO:0000313" key="3">
    <source>
        <dbReference type="Proteomes" id="UP000759103"/>
    </source>
</evidence>
<evidence type="ECO:0000256" key="1">
    <source>
        <dbReference type="SAM" id="MobiDB-lite"/>
    </source>
</evidence>
<sequence>MAFAFARGEWGRASYATLLESHSRPSRLAASGMASTESPLTSHDDGAAKRRIQVMEEVAARLARLAGSHRGELAARALATLRQKLALLKMQALAAITRGDRRAALILAEELEDVARAIIAAERDYATLSISAEAAGPVPILGPQTPSRKDSPPVAGEAALEATAPARPAVFDGLTSVAEEISRAATGPRDAKDTADLRELKTALTKRSSPLLPLFDTSDGPDAVANEAANLIRSLRRAASRPARRKGQVAGVGARIDASAIAASLGTAGLLSMAQASFA</sequence>
<accession>A0ABS7BK43</accession>
<name>A0ABS7BK43_9SPHN</name>
<reference evidence="2 3" key="1">
    <citation type="submission" date="2021-07" db="EMBL/GenBank/DDBJ databases">
        <title>Sphingomonas sp.</title>
        <authorList>
            <person name="Feng G."/>
            <person name="Li J."/>
            <person name="Pan M."/>
        </authorList>
    </citation>
    <scope>NUCLEOTIDE SEQUENCE [LARGE SCALE GENOMIC DNA]</scope>
    <source>
        <strain evidence="2 3">RRHST34</strain>
    </source>
</reference>
<comment type="caution">
    <text evidence="2">The sequence shown here is derived from an EMBL/GenBank/DDBJ whole genome shotgun (WGS) entry which is preliminary data.</text>
</comment>
<keyword evidence="3" id="KW-1185">Reference proteome</keyword>
<proteinExistence type="predicted"/>
<dbReference type="EMBL" id="JAHXZN010000001">
    <property type="protein sequence ID" value="MBW6529789.1"/>
    <property type="molecule type" value="Genomic_DNA"/>
</dbReference>
<feature type="region of interest" description="Disordered" evidence="1">
    <location>
        <begin position="28"/>
        <end position="47"/>
    </location>
</feature>
<gene>
    <name evidence="2" type="ORF">KZ820_03490</name>
</gene>
<organism evidence="2 3">
    <name type="scientific">Sphingomonas citri</name>
    <dbReference type="NCBI Taxonomy" id="2862499"/>
    <lineage>
        <taxon>Bacteria</taxon>
        <taxon>Pseudomonadati</taxon>
        <taxon>Pseudomonadota</taxon>
        <taxon>Alphaproteobacteria</taxon>
        <taxon>Sphingomonadales</taxon>
        <taxon>Sphingomonadaceae</taxon>
        <taxon>Sphingomonas</taxon>
    </lineage>
</organism>
<evidence type="ECO:0000313" key="2">
    <source>
        <dbReference type="EMBL" id="MBW6529789.1"/>
    </source>
</evidence>
<feature type="region of interest" description="Disordered" evidence="1">
    <location>
        <begin position="136"/>
        <end position="158"/>
    </location>
</feature>
<protein>
    <submittedName>
        <fullName evidence="2">Uncharacterized protein</fullName>
    </submittedName>
</protein>
<dbReference type="Proteomes" id="UP000759103">
    <property type="component" value="Unassembled WGS sequence"/>
</dbReference>